<feature type="domain" description="CBS" evidence="10">
    <location>
        <begin position="146"/>
        <end position="208"/>
    </location>
</feature>
<dbReference type="CDD" id="cd04606">
    <property type="entry name" value="CBS_pair_Mg_transporter"/>
    <property type="match status" value="1"/>
</dbReference>
<accession>A0A0A3JA18</accession>
<dbReference type="eggNOG" id="COG2239">
    <property type="taxonomic scope" value="Bacteria"/>
</dbReference>
<evidence type="ECO:0000256" key="2">
    <source>
        <dbReference type="ARBA" id="ARBA00009749"/>
    </source>
</evidence>
<dbReference type="OrthoDB" id="9790355at2"/>
<feature type="transmembrane region" description="Helical" evidence="9">
    <location>
        <begin position="366"/>
        <end position="387"/>
    </location>
</feature>
<evidence type="ECO:0000256" key="5">
    <source>
        <dbReference type="ARBA" id="ARBA00022842"/>
    </source>
</evidence>
<dbReference type="SMART" id="SM00116">
    <property type="entry name" value="CBS"/>
    <property type="match status" value="2"/>
</dbReference>
<name>A0A0A3JA18_9BACI</name>
<evidence type="ECO:0000256" key="4">
    <source>
        <dbReference type="ARBA" id="ARBA00022692"/>
    </source>
</evidence>
<reference evidence="11 12" key="1">
    <citation type="submission" date="2014-02" db="EMBL/GenBank/DDBJ databases">
        <title>Draft genome sequence of Lysinibacillus odysseyi NBRC 100172.</title>
        <authorList>
            <person name="Zhang F."/>
            <person name="Wang G."/>
            <person name="Zhang L."/>
        </authorList>
    </citation>
    <scope>NUCLEOTIDE SEQUENCE [LARGE SCALE GENOMIC DNA]</scope>
    <source>
        <strain evidence="11 12">NBRC 100172</strain>
    </source>
</reference>
<dbReference type="PANTHER" id="PTHR43773:SF1">
    <property type="entry name" value="MAGNESIUM TRANSPORTER MGTE"/>
    <property type="match status" value="1"/>
</dbReference>
<keyword evidence="7 9" id="KW-0472">Membrane</keyword>
<dbReference type="Pfam" id="PF00571">
    <property type="entry name" value="CBS"/>
    <property type="match status" value="2"/>
</dbReference>
<dbReference type="SUPFAM" id="SSF161093">
    <property type="entry name" value="MgtE membrane domain-like"/>
    <property type="match status" value="1"/>
</dbReference>
<proteinExistence type="inferred from homology"/>
<sequence>MVENKHEKDDVQYNEEFLCRLLRKEDIHLFRENFLALHPYDQGQFYEKVGPDIRETMYHFLSPHEMAVIFRELELEDDKYQDFLKEMDTSYGAAMLSEMYTDDAVDVLNELDNKERESYLEMMDSETAEEINELLGYAEYTAGAIMTTEYVSILESSTVRSAMAVMRKEAPTAETIYYIFVVNDGHQLTGVLSLRDLIIADEDTLIKEIMSDRVVFVGLKDDQEEVAQIMKDYNFLALPVVNDNKELQGIITVDDIIDVIEEEASDDYSKLAGISDVEDIDDGPFKSAKNRLPWLIILLFLGMLTANLMSRFEETLDQVALLALFIPLISGTSGNSGTQALAVAVRGIATGEVSEKSKMKLLMRELVTGLIMGIVCALIVVGIIYFWKHSLVMGLLVGGAISCSILVATLAGSFIPLLIHKMGIDPAVASGPFITTLNDVTSLMIYLGLATMFLSQIM</sequence>
<organism evidence="11 12">
    <name type="scientific">Lysinibacillus odysseyi 34hs-1 = NBRC 100172</name>
    <dbReference type="NCBI Taxonomy" id="1220589"/>
    <lineage>
        <taxon>Bacteria</taxon>
        <taxon>Bacillati</taxon>
        <taxon>Bacillota</taxon>
        <taxon>Bacilli</taxon>
        <taxon>Bacillales</taxon>
        <taxon>Bacillaceae</taxon>
        <taxon>Lysinibacillus</taxon>
    </lineage>
</organism>
<dbReference type="InterPro" id="IPR006667">
    <property type="entry name" value="SLC41_membr_dom"/>
</dbReference>
<keyword evidence="6 9" id="KW-1133">Transmembrane helix</keyword>
<dbReference type="NCBIfam" id="TIGR00400">
    <property type="entry name" value="mgtE"/>
    <property type="match status" value="1"/>
</dbReference>
<dbReference type="Gene3D" id="3.10.580.10">
    <property type="entry name" value="CBS-domain"/>
    <property type="match status" value="1"/>
</dbReference>
<dbReference type="InterPro" id="IPR000644">
    <property type="entry name" value="CBS_dom"/>
</dbReference>
<keyword evidence="3 9" id="KW-0813">Transport</keyword>
<comment type="subcellular location">
    <subcellularLocation>
        <location evidence="9">Cell membrane</location>
        <topology evidence="9">Multi-pass membrane protein</topology>
    </subcellularLocation>
    <subcellularLocation>
        <location evidence="1">Membrane</location>
        <topology evidence="1">Multi-pass membrane protein</topology>
    </subcellularLocation>
</comment>
<evidence type="ECO:0000313" key="12">
    <source>
        <dbReference type="Proteomes" id="UP000030437"/>
    </source>
</evidence>
<dbReference type="InterPro" id="IPR038076">
    <property type="entry name" value="MgtE_N_sf"/>
</dbReference>
<evidence type="ECO:0000256" key="8">
    <source>
        <dbReference type="PROSITE-ProRule" id="PRU00703"/>
    </source>
</evidence>
<dbReference type="InterPro" id="IPR046342">
    <property type="entry name" value="CBS_dom_sf"/>
</dbReference>
<dbReference type="InterPro" id="IPR006669">
    <property type="entry name" value="MgtE_transporter"/>
</dbReference>
<dbReference type="GO" id="GO:0005886">
    <property type="term" value="C:plasma membrane"/>
    <property type="evidence" value="ECO:0007669"/>
    <property type="project" value="UniProtKB-SubCell"/>
</dbReference>
<evidence type="ECO:0000256" key="1">
    <source>
        <dbReference type="ARBA" id="ARBA00004141"/>
    </source>
</evidence>
<evidence type="ECO:0000256" key="3">
    <source>
        <dbReference type="ARBA" id="ARBA00022448"/>
    </source>
</evidence>
<keyword evidence="5 9" id="KW-0460">Magnesium</keyword>
<keyword evidence="8" id="KW-0129">CBS domain</keyword>
<evidence type="ECO:0000313" key="11">
    <source>
        <dbReference type="EMBL" id="KGR83862.1"/>
    </source>
</evidence>
<dbReference type="EMBL" id="JPVP01000057">
    <property type="protein sequence ID" value="KGR83862.1"/>
    <property type="molecule type" value="Genomic_DNA"/>
</dbReference>
<dbReference type="InterPro" id="IPR036739">
    <property type="entry name" value="SLC41_membr_dom_sf"/>
</dbReference>
<dbReference type="InterPro" id="IPR006668">
    <property type="entry name" value="Mg_transptr_MgtE_intracell_dom"/>
</dbReference>
<evidence type="ECO:0000256" key="7">
    <source>
        <dbReference type="ARBA" id="ARBA00023136"/>
    </source>
</evidence>
<dbReference type="GO" id="GO:0015095">
    <property type="term" value="F:magnesium ion transmembrane transporter activity"/>
    <property type="evidence" value="ECO:0007669"/>
    <property type="project" value="UniProtKB-UniRule"/>
</dbReference>
<dbReference type="SUPFAM" id="SSF54631">
    <property type="entry name" value="CBS-domain pair"/>
    <property type="match status" value="1"/>
</dbReference>
<comment type="function">
    <text evidence="9">Acts as a magnesium transporter.</text>
</comment>
<dbReference type="SMART" id="SM00924">
    <property type="entry name" value="MgtE_N"/>
    <property type="match status" value="1"/>
</dbReference>
<feature type="domain" description="CBS" evidence="10">
    <location>
        <begin position="210"/>
        <end position="268"/>
    </location>
</feature>
<gene>
    <name evidence="11" type="ORF">CD32_14280</name>
</gene>
<comment type="subunit">
    <text evidence="9">Homodimer.</text>
</comment>
<keyword evidence="4 9" id="KW-0812">Transmembrane</keyword>
<keyword evidence="9" id="KW-0479">Metal-binding</keyword>
<dbReference type="PANTHER" id="PTHR43773">
    <property type="entry name" value="MAGNESIUM TRANSPORTER MGTE"/>
    <property type="match status" value="1"/>
</dbReference>
<dbReference type="Pfam" id="PF01769">
    <property type="entry name" value="MgtE"/>
    <property type="match status" value="1"/>
</dbReference>
<dbReference type="AlphaFoldDB" id="A0A0A3JA18"/>
<protein>
    <recommendedName>
        <fullName evidence="9">Magnesium transporter MgtE</fullName>
    </recommendedName>
</protein>
<feature type="transmembrane region" description="Helical" evidence="9">
    <location>
        <begin position="393"/>
        <end position="419"/>
    </location>
</feature>
<evidence type="ECO:0000259" key="10">
    <source>
        <dbReference type="PROSITE" id="PS51371"/>
    </source>
</evidence>
<dbReference type="Gene3D" id="1.10.357.20">
    <property type="entry name" value="SLC41 divalent cation transporters, integral membrane domain"/>
    <property type="match status" value="1"/>
</dbReference>
<keyword evidence="9" id="KW-1003">Cell membrane</keyword>
<dbReference type="GO" id="GO:0046872">
    <property type="term" value="F:metal ion binding"/>
    <property type="evidence" value="ECO:0007669"/>
    <property type="project" value="UniProtKB-KW"/>
</dbReference>
<feature type="transmembrane region" description="Helical" evidence="9">
    <location>
        <begin position="440"/>
        <end position="457"/>
    </location>
</feature>
<evidence type="ECO:0000256" key="6">
    <source>
        <dbReference type="ARBA" id="ARBA00022989"/>
    </source>
</evidence>
<dbReference type="PROSITE" id="PS51371">
    <property type="entry name" value="CBS"/>
    <property type="match status" value="2"/>
</dbReference>
<dbReference type="Proteomes" id="UP000030437">
    <property type="component" value="Unassembled WGS sequence"/>
</dbReference>
<dbReference type="SUPFAM" id="SSF158791">
    <property type="entry name" value="MgtE N-terminal domain-like"/>
    <property type="match status" value="1"/>
</dbReference>
<keyword evidence="12" id="KW-1185">Reference proteome</keyword>
<dbReference type="STRING" id="1220589.CD32_14280"/>
<dbReference type="Pfam" id="PF03448">
    <property type="entry name" value="MgtE_N"/>
    <property type="match status" value="1"/>
</dbReference>
<dbReference type="Gene3D" id="1.25.60.10">
    <property type="entry name" value="MgtE N-terminal domain-like"/>
    <property type="match status" value="1"/>
</dbReference>
<comment type="caution">
    <text evidence="11">The sequence shown here is derived from an EMBL/GenBank/DDBJ whole genome shotgun (WGS) entry which is preliminary data.</text>
</comment>
<dbReference type="RefSeq" id="WP_036155760.1">
    <property type="nucleotide sequence ID" value="NZ_AVCX01000004.1"/>
</dbReference>
<evidence type="ECO:0000256" key="9">
    <source>
        <dbReference type="RuleBase" id="RU362011"/>
    </source>
</evidence>
<comment type="similarity">
    <text evidence="2 9">Belongs to the SLC41A transporter family.</text>
</comment>
<comment type="caution">
    <text evidence="9">Lacks conserved residue(s) required for the propagation of feature annotation.</text>
</comment>